<dbReference type="CDD" id="cd04301">
    <property type="entry name" value="NAT_SF"/>
    <property type="match status" value="1"/>
</dbReference>
<evidence type="ECO:0000313" key="2">
    <source>
        <dbReference type="EMBL" id="KFH45718.1"/>
    </source>
</evidence>
<comment type="caution">
    <text evidence="2">The sequence shown here is derived from an EMBL/GenBank/DDBJ whole genome shotgun (WGS) entry which is preliminary data.</text>
</comment>
<accession>A0A086T8N6</accession>
<dbReference type="EMBL" id="JPKY01000028">
    <property type="protein sequence ID" value="KFH45718.1"/>
    <property type="molecule type" value="Genomic_DNA"/>
</dbReference>
<dbReference type="Gene3D" id="3.40.630.30">
    <property type="match status" value="1"/>
</dbReference>
<organism evidence="2 3">
    <name type="scientific">Hapsidospora chrysogenum (strain ATCC 11550 / CBS 779.69 / DSM 880 / IAM 14645 / JCM 23072 / IMI 49137)</name>
    <name type="common">Acremonium chrysogenum</name>
    <dbReference type="NCBI Taxonomy" id="857340"/>
    <lineage>
        <taxon>Eukaryota</taxon>
        <taxon>Fungi</taxon>
        <taxon>Dikarya</taxon>
        <taxon>Ascomycota</taxon>
        <taxon>Pezizomycotina</taxon>
        <taxon>Sordariomycetes</taxon>
        <taxon>Hypocreomycetidae</taxon>
        <taxon>Hypocreales</taxon>
        <taxon>Bionectriaceae</taxon>
        <taxon>Hapsidospora</taxon>
    </lineage>
</organism>
<dbReference type="STRING" id="857340.A0A086T8N6"/>
<evidence type="ECO:0000259" key="1">
    <source>
        <dbReference type="PROSITE" id="PS51186"/>
    </source>
</evidence>
<proteinExistence type="predicted"/>
<protein>
    <submittedName>
        <fullName evidence="2">Puromycin N-acetyltransferase-like protein</fullName>
    </submittedName>
</protein>
<gene>
    <name evidence="2" type="ORF">ACRE_034820</name>
</gene>
<dbReference type="InterPro" id="IPR000182">
    <property type="entry name" value="GNAT_dom"/>
</dbReference>
<dbReference type="PANTHER" id="PTHR42791">
    <property type="entry name" value="GNAT FAMILY ACETYLTRANSFERASE"/>
    <property type="match status" value="1"/>
</dbReference>
<evidence type="ECO:0000313" key="3">
    <source>
        <dbReference type="Proteomes" id="UP000029964"/>
    </source>
</evidence>
<dbReference type="SUPFAM" id="SSF55729">
    <property type="entry name" value="Acyl-CoA N-acyltransferases (Nat)"/>
    <property type="match status" value="1"/>
</dbReference>
<sequence>MAPKITFRKATEADLPELLQVFTSAFQDSLLNPHCYPASDPETPKHHLAAIKRYLPEIVVAQDGDGGQILGWVRWVRKPVPSPPVTLTNDMYPSSGNQDLARRFFQANVDATARIVKDRPHWFLSLIVVRREAQRRGVGAAMMRYGLDKADEEGWLAYCNGSAEGKPLYESLGFRVMEKSEFEHGIATWHMLREYILGKT</sequence>
<dbReference type="Pfam" id="PF13673">
    <property type="entry name" value="Acetyltransf_10"/>
    <property type="match status" value="1"/>
</dbReference>
<dbReference type="PROSITE" id="PS51186">
    <property type="entry name" value="GNAT"/>
    <property type="match status" value="1"/>
</dbReference>
<dbReference type="Proteomes" id="UP000029964">
    <property type="component" value="Unassembled WGS sequence"/>
</dbReference>
<keyword evidence="2" id="KW-0808">Transferase</keyword>
<keyword evidence="3" id="KW-1185">Reference proteome</keyword>
<dbReference type="HOGENOM" id="CLU_060131_6_4_1"/>
<dbReference type="GO" id="GO:0016747">
    <property type="term" value="F:acyltransferase activity, transferring groups other than amino-acyl groups"/>
    <property type="evidence" value="ECO:0007669"/>
    <property type="project" value="InterPro"/>
</dbReference>
<dbReference type="InterPro" id="IPR016181">
    <property type="entry name" value="Acyl_CoA_acyltransferase"/>
</dbReference>
<name>A0A086T8N6_HAPC1</name>
<dbReference type="AlphaFoldDB" id="A0A086T8N6"/>
<dbReference type="InterPro" id="IPR052523">
    <property type="entry name" value="Trichothecene_AcTrans"/>
</dbReference>
<feature type="domain" description="N-acetyltransferase" evidence="1">
    <location>
        <begin position="5"/>
        <end position="200"/>
    </location>
</feature>
<reference evidence="3" key="1">
    <citation type="journal article" date="2014" name="Genome Announc.">
        <title>Genome sequence and annotation of Acremonium chrysogenum, producer of the beta-lactam antibiotic cephalosporin C.</title>
        <authorList>
            <person name="Terfehr D."/>
            <person name="Dahlmann T.A."/>
            <person name="Specht T."/>
            <person name="Zadra I."/>
            <person name="Kuernsteiner H."/>
            <person name="Kueck U."/>
        </authorList>
    </citation>
    <scope>NUCLEOTIDE SEQUENCE [LARGE SCALE GENOMIC DNA]</scope>
    <source>
        <strain evidence="3">ATCC 11550 / CBS 779.69 / DSM 880 / IAM 14645 / JCM 23072 / IMI 49137</strain>
    </source>
</reference>
<dbReference type="OrthoDB" id="410198at2759"/>
<dbReference type="PANTHER" id="PTHR42791:SF1">
    <property type="entry name" value="N-ACETYLTRANSFERASE DOMAIN-CONTAINING PROTEIN"/>
    <property type="match status" value="1"/>
</dbReference>